<keyword evidence="2" id="KW-0732">Signal</keyword>
<keyword evidence="1" id="KW-0812">Transmembrane</keyword>
<protein>
    <submittedName>
        <fullName evidence="4">DUF4105 domain-containing protein</fullName>
    </submittedName>
</protein>
<dbReference type="AlphaFoldDB" id="A0A4R9LPZ6"/>
<feature type="chain" id="PRO_5020954918" evidence="2">
    <location>
        <begin position="23"/>
        <end position="407"/>
    </location>
</feature>
<sequence length="407" mass="47777">MFYRFLSFFLFLLMSFPFSLPAQNKEDWKIKAESGLLQLLKSEKDKDLSPVRIQLWTVSPGVTVTTAFGHAALRIFQGTEFGDKDYYLDFGVYDPSPGFLWRFLKGDAAFFVNVIPTGSAYETWDQSGRGITATELQLNNDQKHKLFVEILKTYEINSKGYTYENFTNNCVTFLREIISNGLGTPLELKEIEEGKDTWRERVYPYSNTLIWLNVNETLLFDHDTDKKRDPHELIYLPDDLLKSVQQTSIPQETKQILKDRWQREGKSSAVWMIFYLSILLFSFPAKFLQLFERISEILYGFVAGFGGTLVTLVYLFTSFSFMNETIAWLAISPIDFFVWKKYENYKNKKLYFYLLGIRLLMLFVALVLKFTFYKQTLGNLLFLSSFFYLCLLYKKRNEFQSLFLNQK</sequence>
<keyword evidence="1" id="KW-1133">Transmembrane helix</keyword>
<feature type="transmembrane region" description="Helical" evidence="1">
    <location>
        <begin position="376"/>
        <end position="393"/>
    </location>
</feature>
<reference evidence="4" key="1">
    <citation type="journal article" date="2019" name="PLoS Negl. Trop. Dis.">
        <title>Revisiting the worldwide diversity of Leptospira species in the environment.</title>
        <authorList>
            <person name="Vincent A.T."/>
            <person name="Schiettekatte O."/>
            <person name="Bourhy P."/>
            <person name="Veyrier F.J."/>
            <person name="Picardeau M."/>
        </authorList>
    </citation>
    <scope>NUCLEOTIDE SEQUENCE [LARGE SCALE GENOMIC DNA]</scope>
    <source>
        <strain evidence="4">201400974</strain>
    </source>
</reference>
<keyword evidence="5" id="KW-1185">Reference proteome</keyword>
<keyword evidence="1" id="KW-0472">Membrane</keyword>
<feature type="transmembrane region" description="Helical" evidence="1">
    <location>
        <begin position="297"/>
        <end position="315"/>
    </location>
</feature>
<evidence type="ECO:0000313" key="5">
    <source>
        <dbReference type="Proteomes" id="UP000298264"/>
    </source>
</evidence>
<proteinExistence type="predicted"/>
<dbReference type="EMBL" id="RQHV01000045">
    <property type="protein sequence ID" value="TGN10216.1"/>
    <property type="molecule type" value="Genomic_DNA"/>
</dbReference>
<dbReference type="OrthoDB" id="319167at2"/>
<name>A0A4R9LPZ6_9LEPT</name>
<feature type="signal peptide" evidence="2">
    <location>
        <begin position="1"/>
        <end position="22"/>
    </location>
</feature>
<evidence type="ECO:0000259" key="3">
    <source>
        <dbReference type="Pfam" id="PF13387"/>
    </source>
</evidence>
<dbReference type="RefSeq" id="WP_135764279.1">
    <property type="nucleotide sequence ID" value="NZ_RQHV01000045.1"/>
</dbReference>
<evidence type="ECO:0000256" key="2">
    <source>
        <dbReference type="SAM" id="SignalP"/>
    </source>
</evidence>
<dbReference type="InterPro" id="IPR025178">
    <property type="entry name" value="Lnb_N"/>
</dbReference>
<dbReference type="Proteomes" id="UP000298264">
    <property type="component" value="Unassembled WGS sequence"/>
</dbReference>
<organism evidence="4 5">
    <name type="scientific">Leptospira ilyithenensis</name>
    <dbReference type="NCBI Taxonomy" id="2484901"/>
    <lineage>
        <taxon>Bacteria</taxon>
        <taxon>Pseudomonadati</taxon>
        <taxon>Spirochaetota</taxon>
        <taxon>Spirochaetia</taxon>
        <taxon>Leptospirales</taxon>
        <taxon>Leptospiraceae</taxon>
        <taxon>Leptospira</taxon>
    </lineage>
</organism>
<feature type="transmembrane region" description="Helical" evidence="1">
    <location>
        <begin position="268"/>
        <end position="285"/>
    </location>
</feature>
<comment type="caution">
    <text evidence="4">The sequence shown here is derived from an EMBL/GenBank/DDBJ whole genome shotgun (WGS) entry which is preliminary data.</text>
</comment>
<dbReference type="Pfam" id="PF13387">
    <property type="entry name" value="Lnb_N"/>
    <property type="match status" value="1"/>
</dbReference>
<feature type="domain" description="Lnb N-terminal periplasmic" evidence="3">
    <location>
        <begin position="47"/>
        <end position="199"/>
    </location>
</feature>
<evidence type="ECO:0000256" key="1">
    <source>
        <dbReference type="SAM" id="Phobius"/>
    </source>
</evidence>
<evidence type="ECO:0000313" key="4">
    <source>
        <dbReference type="EMBL" id="TGN10216.1"/>
    </source>
</evidence>
<feature type="transmembrane region" description="Helical" evidence="1">
    <location>
        <begin position="350"/>
        <end position="370"/>
    </location>
</feature>
<gene>
    <name evidence="4" type="ORF">EHS11_10035</name>
</gene>
<accession>A0A4R9LPZ6</accession>